<feature type="domain" description="KAP NTPase" evidence="1">
    <location>
        <begin position="18"/>
        <end position="385"/>
    </location>
</feature>
<proteinExistence type="predicted"/>
<evidence type="ECO:0000313" key="2">
    <source>
        <dbReference type="EMBL" id="RDV04989.1"/>
    </source>
</evidence>
<dbReference type="PANTHER" id="PTHR22674:SF6">
    <property type="entry name" value="NTPASE KAP FAMILY P-LOOP DOMAIN-CONTAINING PROTEIN 1"/>
    <property type="match status" value="1"/>
</dbReference>
<dbReference type="Pfam" id="PF07693">
    <property type="entry name" value="KAP_NTPase"/>
    <property type="match status" value="1"/>
</dbReference>
<keyword evidence="3" id="KW-1185">Reference proteome</keyword>
<gene>
    <name evidence="2" type="ORF">DXH78_10700</name>
</gene>
<dbReference type="InterPro" id="IPR052754">
    <property type="entry name" value="NTPase_KAP_P-loop"/>
</dbReference>
<evidence type="ECO:0000313" key="3">
    <source>
        <dbReference type="Proteomes" id="UP000263993"/>
    </source>
</evidence>
<dbReference type="InterPro" id="IPR011646">
    <property type="entry name" value="KAP_P-loop"/>
</dbReference>
<dbReference type="OrthoDB" id="88903at2"/>
<dbReference type="SUPFAM" id="SSF52540">
    <property type="entry name" value="P-loop containing nucleoside triphosphate hydrolases"/>
    <property type="match status" value="1"/>
</dbReference>
<dbReference type="AlphaFoldDB" id="A0A371BBK5"/>
<organism evidence="2 3">
    <name type="scientific">Undibacter mobilis</name>
    <dbReference type="NCBI Taxonomy" id="2292256"/>
    <lineage>
        <taxon>Bacteria</taxon>
        <taxon>Pseudomonadati</taxon>
        <taxon>Pseudomonadota</taxon>
        <taxon>Alphaproteobacteria</taxon>
        <taxon>Hyphomicrobiales</taxon>
        <taxon>Nitrobacteraceae</taxon>
        <taxon>Undibacter</taxon>
    </lineage>
</organism>
<dbReference type="RefSeq" id="WP_115517013.1">
    <property type="nucleotide sequence ID" value="NZ_QRGO01000001.1"/>
</dbReference>
<dbReference type="Proteomes" id="UP000263993">
    <property type="component" value="Unassembled WGS sequence"/>
</dbReference>
<protein>
    <recommendedName>
        <fullName evidence="1">KAP NTPase domain-containing protein</fullName>
    </recommendedName>
</protein>
<dbReference type="InterPro" id="IPR027417">
    <property type="entry name" value="P-loop_NTPase"/>
</dbReference>
<reference evidence="3" key="1">
    <citation type="submission" date="2018-08" db="EMBL/GenBank/DDBJ databases">
        <authorList>
            <person name="Kim S.-J."/>
            <person name="Jung G.-Y."/>
        </authorList>
    </citation>
    <scope>NUCLEOTIDE SEQUENCE [LARGE SCALE GENOMIC DNA]</scope>
    <source>
        <strain evidence="3">GY_H</strain>
    </source>
</reference>
<sequence>MKYSDKPIYKPSQDILGRSNFSLELARAIDQLSIAKDGFVIAILASWGEGKSSVIELIIRSLQNIEMERAQSDSERDRLSVHEIEQMSEIYERVAPQVQAMEASNLNLNYWQRDARIADFRRWLKSDADALAAQQYWQLKFSVEQNQRTVVLRFSPWLISVKAEMAVALLSEMARVLGERLGDDVRRAFAAVLQRLSELAPVAGGALELATAGVGLGKVFSAGGNWSGAVARELSTGPSLYELREKLRTILAALDGRRVLVVVDDLDRLTPQEALEMVSLIKSLGDLPNVIYLLAYDEIKLAALIHEAIHIDGADFLGKIVQYPVHLPSLSQQDLARLLDADLTAILGNLSSDDQSRLAGTWQQLFRHYLRTPRDIRRYVNVIAVSLSSLAEHLNIVDLLMIELLRIYEPEVYRWVRQNIDDLVE</sequence>
<name>A0A371BBK5_9BRAD</name>
<dbReference type="EMBL" id="QRGO01000001">
    <property type="protein sequence ID" value="RDV04989.1"/>
    <property type="molecule type" value="Genomic_DNA"/>
</dbReference>
<evidence type="ECO:0000259" key="1">
    <source>
        <dbReference type="Pfam" id="PF07693"/>
    </source>
</evidence>
<dbReference type="PANTHER" id="PTHR22674">
    <property type="entry name" value="NTPASE, KAP FAMILY P-LOOP DOMAIN-CONTAINING 1"/>
    <property type="match status" value="1"/>
</dbReference>
<accession>A0A371BBK5</accession>
<comment type="caution">
    <text evidence="2">The sequence shown here is derived from an EMBL/GenBank/DDBJ whole genome shotgun (WGS) entry which is preliminary data.</text>
</comment>